<dbReference type="STRING" id="1526658.BHK69_27860"/>
<feature type="signal peptide" evidence="1">
    <location>
        <begin position="1"/>
        <end position="19"/>
    </location>
</feature>
<organism evidence="2 3">
    <name type="scientific">Bosea vaviloviae</name>
    <dbReference type="NCBI Taxonomy" id="1526658"/>
    <lineage>
        <taxon>Bacteria</taxon>
        <taxon>Pseudomonadati</taxon>
        <taxon>Pseudomonadota</taxon>
        <taxon>Alphaproteobacteria</taxon>
        <taxon>Hyphomicrobiales</taxon>
        <taxon>Boseaceae</taxon>
        <taxon>Bosea</taxon>
    </lineage>
</organism>
<dbReference type="EMBL" id="CP017147">
    <property type="protein sequence ID" value="AOO83749.1"/>
    <property type="molecule type" value="Genomic_DNA"/>
</dbReference>
<gene>
    <name evidence="2" type="ORF">BHK69_27860</name>
</gene>
<evidence type="ECO:0000313" key="2">
    <source>
        <dbReference type="EMBL" id="AOO83749.1"/>
    </source>
</evidence>
<accession>A0A1D7U8U5</accession>
<dbReference type="Proteomes" id="UP000094969">
    <property type="component" value="Chromosome"/>
</dbReference>
<dbReference type="RefSeq" id="WP_069692943.1">
    <property type="nucleotide sequence ID" value="NZ_CP017147.1"/>
</dbReference>
<evidence type="ECO:0008006" key="4">
    <source>
        <dbReference type="Google" id="ProtNLM"/>
    </source>
</evidence>
<dbReference type="OrthoDB" id="9807520at2"/>
<evidence type="ECO:0000256" key="1">
    <source>
        <dbReference type="SAM" id="SignalP"/>
    </source>
</evidence>
<sequence>MRWSAGFRIALASLIPAMAAIELSAQQPPNRRPVLTDIQDVASLRQIEAAGFSLGAILGQAQASSTADLTRASAAFRVIASHVRDDVSGLRAEMAVNGRKLFEVTDGNVGRIIDLGWLNSPIAQFRLSAIVNRLDRRDFASLDGETGCGEVRLIYRLAYAFQDPKLKRQLASRLPFTLNAVFTAAALPGETCNDTAALWLSQQTSAAAAVSAKAIIEGPLARARLSLKQVEINAQIVRFPSGMETQFGGQAAYLLRVFAASKQDGVPTLSPKPLENTPDIARLKADAALRKDLVDYVRDHVPAIDQGVYLLPARFLATKAISYSTFGSARFANHPFTEILPAGALAGLDLGATRLVRTARGVIERLDNGTCMGCHQANATAGFHMFGLDDASTSPLNRIKTGISPHFHAETIRRATYIEAMAAGREPDRYRPLSFAPPASWQPGKPFSYRAAGLTMPCLTDAARSSFGEYWTCGSGSSCKAIIANPSVGTELGQCLKLEEARNFSGQPCLSGAITTVIGKPYLDTYKLTGQFGAFAKNFSQESFNCRPAKIGVPGGMAYRQCNAADKNFAGFAGGKTPDEICGLAGGKAFDDCVATNNFDACLAKSVTRGNRGTCSATSFCREDYMCQAMPDDVPGAADLVKDYGFCSPTYFLFQMRIDGHPDPQARRP</sequence>
<feature type="chain" id="PRO_5009100143" description="Cytochrome c domain-containing protein" evidence="1">
    <location>
        <begin position="20"/>
        <end position="669"/>
    </location>
</feature>
<dbReference type="AlphaFoldDB" id="A0A1D7U8U5"/>
<keyword evidence="1" id="KW-0732">Signal</keyword>
<name>A0A1D7U8U5_9HYPH</name>
<evidence type="ECO:0000313" key="3">
    <source>
        <dbReference type="Proteomes" id="UP000094969"/>
    </source>
</evidence>
<proteinExistence type="predicted"/>
<dbReference type="KEGG" id="bvv:BHK69_27860"/>
<protein>
    <recommendedName>
        <fullName evidence="4">Cytochrome c domain-containing protein</fullName>
    </recommendedName>
</protein>
<reference evidence="2 3" key="1">
    <citation type="journal article" date="2015" name="Antonie Van Leeuwenhoek">
        <title>Bosea vaviloviae sp. nov., a new species of slow-growing rhizobia isolated from nodules of the relict species Vavilovia formosa (Stev.) Fed.</title>
        <authorList>
            <person name="Safronova V.I."/>
            <person name="Kuznetsova I.G."/>
            <person name="Sazanova A.L."/>
            <person name="Kimeklis A.K."/>
            <person name="Belimov A.A."/>
            <person name="Andronov E.E."/>
            <person name="Pinaev A.G."/>
            <person name="Chizhevskaya E.P."/>
            <person name="Pukhaev A.R."/>
            <person name="Popov K.P."/>
            <person name="Willems A."/>
            <person name="Tikhonovich I.A."/>
        </authorList>
    </citation>
    <scope>NUCLEOTIDE SEQUENCE [LARGE SCALE GENOMIC DNA]</scope>
    <source>
        <strain evidence="2 3">Vaf18</strain>
    </source>
</reference>
<keyword evidence="3" id="KW-1185">Reference proteome</keyword>